<dbReference type="PANTHER" id="PTHR43228:SF1">
    <property type="entry name" value="TWO-COMPONENT RESPONSE REGULATOR ARR22"/>
    <property type="match status" value="1"/>
</dbReference>
<dbReference type="CDD" id="cd17589">
    <property type="entry name" value="REC_TPR"/>
    <property type="match status" value="1"/>
</dbReference>
<dbReference type="InterPro" id="IPR011006">
    <property type="entry name" value="CheY-like_superfamily"/>
</dbReference>
<dbReference type="InterPro" id="IPR019734">
    <property type="entry name" value="TPR_rpt"/>
</dbReference>
<comment type="caution">
    <text evidence="3">The sequence shown here is derived from an EMBL/GenBank/DDBJ whole genome shotgun (WGS) entry which is preliminary data.</text>
</comment>
<evidence type="ECO:0000313" key="4">
    <source>
        <dbReference type="Proteomes" id="UP000012043"/>
    </source>
</evidence>
<dbReference type="AlphaFoldDB" id="J2IFV3"/>
<dbReference type="GO" id="GO:0000160">
    <property type="term" value="P:phosphorelay signal transduction system"/>
    <property type="evidence" value="ECO:0007669"/>
    <property type="project" value="InterPro"/>
</dbReference>
<protein>
    <recommendedName>
        <fullName evidence="2">Response regulatory domain-containing protein</fullName>
    </recommendedName>
</protein>
<keyword evidence="4" id="KW-1185">Reference proteome</keyword>
<dbReference type="EMBL" id="ALAB01000010">
    <property type="protein sequence ID" value="EJI86087.1"/>
    <property type="molecule type" value="Genomic_DNA"/>
</dbReference>
<accession>J2IFV3</accession>
<reference evidence="3 4" key="1">
    <citation type="journal article" date="2012" name="J. Bacteriol.">
        <title>Genome Sequence of Pectin-Degrading Alishewanella aestuarii Strain B11T, Isolated from Tidal Flat Sediment.</title>
        <authorList>
            <person name="Jung J."/>
            <person name="Choi S."/>
            <person name="Chun J."/>
            <person name="Park W."/>
        </authorList>
    </citation>
    <scope>NUCLEOTIDE SEQUENCE [LARGE SCALE GENOMIC DNA]</scope>
    <source>
        <strain evidence="3 4">B11</strain>
    </source>
</reference>
<gene>
    <name evidence="3" type="ORF">AEST_11690</name>
</gene>
<sequence length="542" mass="62792">MENAPKRDERILIIDEQPLSQSYLRYTLEQLGYQNITIAERPQQALALCRNNLFDLIICSYNQADGKDGFQLFAELKFSGLQKHSSAVIFISAETDPNLVHSVIELQPDEFLAKPFVIKDLQLRIERVLKRKQQLRPLYQLLDAQHYQAALNYIDEQLADANQRKWFPLLLKLKGDILLAQQEFTDAEHFFLAMLSIQPFSWAKMGLVRCYVAKGQEQQAFNLLEELLLRSESRLFALDLLAELEFKQQHYQQAQQHLIDAAELAPRNLLRQQKLLQLSRLNHDYETQYQAARDMVKYARYSAFEQPDLYLNLARASIDFALATEDEEQHSRLNRQVNLSLQALQKQFAKQDLWEQHQVVQARLLYLQDHKDKAKALLRDLKTDQPITSLEDALDKAKALHEVGLTDAAEQLFSQISQHCKQQQPDPLLGAYLQQEVTERRQMQQGPRELNNSAVQLYQRGHWEQAFEAFALAHKVMPKNAGIALNLLQTLLTSPRPLCAPDLRYRLLQQCELVVAGATLKPEQQRRYEQLKSKQQPLSMNA</sequence>
<dbReference type="Pfam" id="PF00072">
    <property type="entry name" value="Response_reg"/>
    <property type="match status" value="1"/>
</dbReference>
<feature type="domain" description="Response regulatory" evidence="2">
    <location>
        <begin position="10"/>
        <end position="129"/>
    </location>
</feature>
<dbReference type="Gene3D" id="1.25.40.10">
    <property type="entry name" value="Tetratricopeptide repeat domain"/>
    <property type="match status" value="1"/>
</dbReference>
<evidence type="ECO:0000259" key="2">
    <source>
        <dbReference type="PROSITE" id="PS50110"/>
    </source>
</evidence>
<dbReference type="Proteomes" id="UP000012043">
    <property type="component" value="Unassembled WGS sequence"/>
</dbReference>
<dbReference type="InterPro" id="IPR001789">
    <property type="entry name" value="Sig_transdc_resp-reg_receiver"/>
</dbReference>
<dbReference type="SMART" id="SM00448">
    <property type="entry name" value="REC"/>
    <property type="match status" value="1"/>
</dbReference>
<dbReference type="PANTHER" id="PTHR43228">
    <property type="entry name" value="TWO-COMPONENT RESPONSE REGULATOR"/>
    <property type="match status" value="1"/>
</dbReference>
<dbReference type="PROSITE" id="PS50110">
    <property type="entry name" value="RESPONSE_REGULATORY"/>
    <property type="match status" value="1"/>
</dbReference>
<dbReference type="SUPFAM" id="SSF52172">
    <property type="entry name" value="CheY-like"/>
    <property type="match status" value="1"/>
</dbReference>
<evidence type="ECO:0000256" key="1">
    <source>
        <dbReference type="PROSITE-ProRule" id="PRU00169"/>
    </source>
</evidence>
<evidence type="ECO:0000313" key="3">
    <source>
        <dbReference type="EMBL" id="EJI86087.1"/>
    </source>
</evidence>
<dbReference type="SMART" id="SM00028">
    <property type="entry name" value="TPR"/>
    <property type="match status" value="3"/>
</dbReference>
<dbReference type="RefSeq" id="WP_008607686.1">
    <property type="nucleotide sequence ID" value="NZ_ALAB01000010.1"/>
</dbReference>
<dbReference type="PATRIC" id="fig|1197174.4.peg.1139"/>
<dbReference type="InterPro" id="IPR011990">
    <property type="entry name" value="TPR-like_helical_dom_sf"/>
</dbReference>
<comment type="caution">
    <text evidence="1">Lacks conserved residue(s) required for the propagation of feature annotation.</text>
</comment>
<organism evidence="3 4">
    <name type="scientific">Alishewanella aestuarii B11</name>
    <dbReference type="NCBI Taxonomy" id="1197174"/>
    <lineage>
        <taxon>Bacteria</taxon>
        <taxon>Pseudomonadati</taxon>
        <taxon>Pseudomonadota</taxon>
        <taxon>Gammaproteobacteria</taxon>
        <taxon>Alteromonadales</taxon>
        <taxon>Alteromonadaceae</taxon>
        <taxon>Alishewanella</taxon>
    </lineage>
</organism>
<dbReference type="InterPro" id="IPR052048">
    <property type="entry name" value="ST_Response_Regulator"/>
</dbReference>
<name>J2IFV3_9ALTE</name>
<dbReference type="Gene3D" id="3.40.50.2300">
    <property type="match status" value="1"/>
</dbReference>
<dbReference type="SUPFAM" id="SSF48452">
    <property type="entry name" value="TPR-like"/>
    <property type="match status" value="1"/>
</dbReference>
<proteinExistence type="predicted"/>